<dbReference type="Gene3D" id="1.10.60.30">
    <property type="entry name" value="PSPTO4464-like domains"/>
    <property type="match status" value="2"/>
</dbReference>
<sequence>MRSAPAHPKLPDDDFSARPSKSALKRQSHDLQALGRALSELPASRLEALALPESLAGAIADYRRIRSHEGLRRQLQYIGKLMRQIDPAPLQAAVDEFRLGSARQSLALHTAERWREQLLADDEALPRWLAEHPDTDIQQLRSLVRAARKDAQPDTATGAVRHGRAYRELFQLIKQALAQTDAGTDDPEHSEESDDE</sequence>
<evidence type="ECO:0000256" key="6">
    <source>
        <dbReference type="SAM" id="MobiDB-lite"/>
    </source>
</evidence>
<keyword evidence="4 5" id="KW-0694">RNA-binding</keyword>
<dbReference type="NCBIfam" id="NF003593">
    <property type="entry name" value="PRK05255.1-1"/>
    <property type="match status" value="1"/>
</dbReference>
<keyword evidence="2 5" id="KW-0690">Ribosome biogenesis</keyword>
<dbReference type="PANTHER" id="PTHR38101">
    <property type="entry name" value="UPF0307 PROTEIN YJGA"/>
    <property type="match status" value="1"/>
</dbReference>
<comment type="subcellular location">
    <subcellularLocation>
        <location evidence="5">Cytoplasm</location>
    </subcellularLocation>
    <text evidence="5">Associates with late stage pre-50S ribosomal subunits.</text>
</comment>
<protein>
    <recommendedName>
        <fullName evidence="5">Dual-action ribosomal maturation protein DarP</fullName>
    </recommendedName>
    <alternativeName>
        <fullName evidence="5">Large ribosomal subunit assembly factor DarP</fullName>
    </alternativeName>
</protein>
<dbReference type="GO" id="GO:0005829">
    <property type="term" value="C:cytosol"/>
    <property type="evidence" value="ECO:0007669"/>
    <property type="project" value="TreeGrafter"/>
</dbReference>
<evidence type="ECO:0000256" key="5">
    <source>
        <dbReference type="HAMAP-Rule" id="MF_00765"/>
    </source>
</evidence>
<name>A0A941BL63_9BURK</name>
<dbReference type="InterPro" id="IPR006839">
    <property type="entry name" value="DarP"/>
</dbReference>
<reference evidence="7" key="1">
    <citation type="submission" date="2021-04" db="EMBL/GenBank/DDBJ databases">
        <title>The genome sequence of Ideonella sp. 4Y11.</title>
        <authorList>
            <person name="Liu Y."/>
        </authorList>
    </citation>
    <scope>NUCLEOTIDE SEQUENCE</scope>
    <source>
        <strain evidence="7">4Y11</strain>
    </source>
</reference>
<accession>A0A941BL63</accession>
<dbReference type="GO" id="GO:1902626">
    <property type="term" value="P:assembly of large subunit precursor of preribosome"/>
    <property type="evidence" value="ECO:0007669"/>
    <property type="project" value="UniProtKB-UniRule"/>
</dbReference>
<proteinExistence type="inferred from homology"/>
<dbReference type="PIRSF" id="PIRSF016183">
    <property type="entry name" value="UCP016183"/>
    <property type="match status" value="1"/>
</dbReference>
<dbReference type="HAMAP" id="MF_00765">
    <property type="entry name" value="DarP"/>
    <property type="match status" value="1"/>
</dbReference>
<dbReference type="GO" id="GO:0019843">
    <property type="term" value="F:rRNA binding"/>
    <property type="evidence" value="ECO:0007669"/>
    <property type="project" value="UniProtKB-UniRule"/>
</dbReference>
<dbReference type="Proteomes" id="UP000678374">
    <property type="component" value="Unassembled WGS sequence"/>
</dbReference>
<evidence type="ECO:0000256" key="4">
    <source>
        <dbReference type="ARBA" id="ARBA00022884"/>
    </source>
</evidence>
<dbReference type="AlphaFoldDB" id="A0A941BL63"/>
<organism evidence="7 8">
    <name type="scientific">Ideonella aquatica</name>
    <dbReference type="NCBI Taxonomy" id="2824119"/>
    <lineage>
        <taxon>Bacteria</taxon>
        <taxon>Pseudomonadati</taxon>
        <taxon>Pseudomonadota</taxon>
        <taxon>Betaproteobacteria</taxon>
        <taxon>Burkholderiales</taxon>
        <taxon>Sphaerotilaceae</taxon>
        <taxon>Ideonella</taxon>
    </lineage>
</organism>
<keyword evidence="8" id="KW-1185">Reference proteome</keyword>
<dbReference type="RefSeq" id="WP_210803305.1">
    <property type="nucleotide sequence ID" value="NZ_JAGQDE010000016.1"/>
</dbReference>
<feature type="region of interest" description="Disordered" evidence="6">
    <location>
        <begin position="177"/>
        <end position="196"/>
    </location>
</feature>
<dbReference type="EMBL" id="JAGQDE010000016">
    <property type="protein sequence ID" value="MBQ0960628.1"/>
    <property type="molecule type" value="Genomic_DNA"/>
</dbReference>
<evidence type="ECO:0000313" key="8">
    <source>
        <dbReference type="Proteomes" id="UP000678374"/>
    </source>
</evidence>
<gene>
    <name evidence="5" type="primary">darP</name>
    <name evidence="7" type="ORF">KAK06_16860</name>
</gene>
<feature type="region of interest" description="Disordered" evidence="6">
    <location>
        <begin position="1"/>
        <end position="29"/>
    </location>
</feature>
<comment type="similarity">
    <text evidence="5">Belongs to the DarP family.</text>
</comment>
<dbReference type="SUPFAM" id="SSF158710">
    <property type="entry name" value="PSPTO4464-like"/>
    <property type="match status" value="1"/>
</dbReference>
<evidence type="ECO:0000313" key="7">
    <source>
        <dbReference type="EMBL" id="MBQ0960628.1"/>
    </source>
</evidence>
<dbReference type="CDD" id="cd16331">
    <property type="entry name" value="YjgA-like"/>
    <property type="match status" value="1"/>
</dbReference>
<keyword evidence="1 5" id="KW-0963">Cytoplasm</keyword>
<keyword evidence="3 5" id="KW-0699">rRNA-binding</keyword>
<evidence type="ECO:0000256" key="1">
    <source>
        <dbReference type="ARBA" id="ARBA00022490"/>
    </source>
</evidence>
<comment type="function">
    <text evidence="5">Member of a network of 50S ribosomal subunit biogenesis factors which assembles along the 30S-50S interface, preventing incorrect 23S rRNA structures from forming. Promotes peptidyl transferase center (PTC) maturation.</text>
</comment>
<feature type="compositionally biased region" description="Acidic residues" evidence="6">
    <location>
        <begin position="183"/>
        <end position="196"/>
    </location>
</feature>
<dbReference type="PANTHER" id="PTHR38101:SF1">
    <property type="entry name" value="UPF0307 PROTEIN YJGA"/>
    <property type="match status" value="1"/>
</dbReference>
<dbReference type="Pfam" id="PF04751">
    <property type="entry name" value="DarP"/>
    <property type="match status" value="1"/>
</dbReference>
<evidence type="ECO:0000256" key="2">
    <source>
        <dbReference type="ARBA" id="ARBA00022517"/>
    </source>
</evidence>
<evidence type="ECO:0000256" key="3">
    <source>
        <dbReference type="ARBA" id="ARBA00022730"/>
    </source>
</evidence>
<dbReference type="GO" id="GO:0043022">
    <property type="term" value="F:ribosome binding"/>
    <property type="evidence" value="ECO:0007669"/>
    <property type="project" value="UniProtKB-UniRule"/>
</dbReference>
<dbReference type="InterPro" id="IPR023153">
    <property type="entry name" value="DarP_sf"/>
</dbReference>
<comment type="caution">
    <text evidence="7">The sequence shown here is derived from an EMBL/GenBank/DDBJ whole genome shotgun (WGS) entry which is preliminary data.</text>
</comment>